<dbReference type="PANTHER" id="PTHR43022:SF1">
    <property type="entry name" value="PROTEIN SMF"/>
    <property type="match status" value="1"/>
</dbReference>
<dbReference type="PANTHER" id="PTHR43022">
    <property type="entry name" value="PROTEIN SMF"/>
    <property type="match status" value="1"/>
</dbReference>
<dbReference type="RefSeq" id="WP_100906314.1">
    <property type="nucleotide sequence ID" value="NZ_CP017766.1"/>
</dbReference>
<protein>
    <submittedName>
        <fullName evidence="3">DNA processing protein DprA</fullName>
    </submittedName>
</protein>
<dbReference type="EMBL" id="CP017766">
    <property type="protein sequence ID" value="AUB56334.1"/>
    <property type="molecule type" value="Genomic_DNA"/>
</dbReference>
<dbReference type="AlphaFoldDB" id="A0A2H4VE19"/>
<proteinExistence type="inferred from homology"/>
<dbReference type="InterPro" id="IPR057666">
    <property type="entry name" value="DrpA_SLOG"/>
</dbReference>
<comment type="similarity">
    <text evidence="1">Belongs to the DprA/Smf family.</text>
</comment>
<feature type="domain" description="Smf/DprA SLOG" evidence="2">
    <location>
        <begin position="28"/>
        <end position="218"/>
    </location>
</feature>
<dbReference type="Proteomes" id="UP000232806">
    <property type="component" value="Chromosome"/>
</dbReference>
<gene>
    <name evidence="3" type="ORF">BK007_10125</name>
</gene>
<name>A0A2H4VE19_9EURY</name>
<organism evidence="3 4">
    <name type="scientific">Methanobacterium subterraneum</name>
    <dbReference type="NCBI Taxonomy" id="59277"/>
    <lineage>
        <taxon>Archaea</taxon>
        <taxon>Methanobacteriati</taxon>
        <taxon>Methanobacteriota</taxon>
        <taxon>Methanomada group</taxon>
        <taxon>Methanobacteria</taxon>
        <taxon>Methanobacteriales</taxon>
        <taxon>Methanobacteriaceae</taxon>
        <taxon>Methanobacterium</taxon>
    </lineage>
</organism>
<dbReference type="GeneID" id="35121963"/>
<evidence type="ECO:0000313" key="3">
    <source>
        <dbReference type="EMBL" id="AUB56334.1"/>
    </source>
</evidence>
<dbReference type="OrthoDB" id="359299at2157"/>
<dbReference type="Pfam" id="PF02481">
    <property type="entry name" value="DNA_processg_A"/>
    <property type="match status" value="1"/>
</dbReference>
<sequence length="225" mass="24830">MNNLDKYLEDNDSKNNLEELDINFKPEIISFQSVNYPPLLKIIKKPPEKLYALGNINLLDKPSVAIVGTRKPSRDGISAATEVAKIYGKQGLSIVSGLASGVDSIAMESALDVNTPVIGVLPSSLDNIVPKRNQPLAEKILKNNGLLITEYPESIKVQKYHFINRNRIICGISMLTVVVETAVKGGTMHTVNFAKEQRRPILVVDLPNEGNQKLINENSPVMRMI</sequence>
<accession>A0A2H4VE19</accession>
<dbReference type="InterPro" id="IPR003488">
    <property type="entry name" value="DprA"/>
</dbReference>
<evidence type="ECO:0000259" key="2">
    <source>
        <dbReference type="Pfam" id="PF02481"/>
    </source>
</evidence>
<dbReference type="GO" id="GO:0009294">
    <property type="term" value="P:DNA-mediated transformation"/>
    <property type="evidence" value="ECO:0007669"/>
    <property type="project" value="InterPro"/>
</dbReference>
<dbReference type="SUPFAM" id="SSF102405">
    <property type="entry name" value="MCP/YpsA-like"/>
    <property type="match status" value="1"/>
</dbReference>
<evidence type="ECO:0000256" key="1">
    <source>
        <dbReference type="ARBA" id="ARBA00006525"/>
    </source>
</evidence>
<dbReference type="Gene3D" id="3.40.50.450">
    <property type="match status" value="1"/>
</dbReference>
<evidence type="ECO:0000313" key="4">
    <source>
        <dbReference type="Proteomes" id="UP000232806"/>
    </source>
</evidence>
<reference evidence="3 4" key="1">
    <citation type="submission" date="2016-10" db="EMBL/GenBank/DDBJ databases">
        <title>Comparative genomics between deep and shallow subseafloor isolates.</title>
        <authorList>
            <person name="Ishii S."/>
            <person name="Miller J.R."/>
            <person name="Sutton G."/>
            <person name="Suzuki S."/>
            <person name="Methe B."/>
            <person name="Inagaki F."/>
            <person name="Imachi H."/>
        </authorList>
    </citation>
    <scope>NUCLEOTIDE SEQUENCE [LARGE SCALE GENOMIC DNA]</scope>
    <source>
        <strain evidence="3 4">MO-MB1</strain>
    </source>
</reference>